<keyword evidence="1" id="KW-1133">Transmembrane helix</keyword>
<feature type="transmembrane region" description="Helical" evidence="1">
    <location>
        <begin position="26"/>
        <end position="48"/>
    </location>
</feature>
<keyword evidence="3" id="KW-1185">Reference proteome</keyword>
<name>A0A916YK14_9SPHN</name>
<keyword evidence="1" id="KW-0812">Transmembrane</keyword>
<dbReference type="RefSeq" id="WP_066763849.1">
    <property type="nucleotide sequence ID" value="NZ_BMIO01000007.1"/>
</dbReference>
<keyword evidence="1" id="KW-0472">Membrane</keyword>
<gene>
    <name evidence="2" type="ORF">GCM10010989_23530</name>
</gene>
<dbReference type="AlphaFoldDB" id="A0A916YK14"/>
<proteinExistence type="predicted"/>
<dbReference type="EMBL" id="BMIO01000007">
    <property type="protein sequence ID" value="GGD48532.1"/>
    <property type="molecule type" value="Genomic_DNA"/>
</dbReference>
<accession>A0A916YK14</accession>
<comment type="caution">
    <text evidence="2">The sequence shown here is derived from an EMBL/GenBank/DDBJ whole genome shotgun (WGS) entry which is preliminary data.</text>
</comment>
<evidence type="ECO:0000256" key="1">
    <source>
        <dbReference type="SAM" id="Phobius"/>
    </source>
</evidence>
<protein>
    <submittedName>
        <fullName evidence="2">Uncharacterized protein</fullName>
    </submittedName>
</protein>
<reference evidence="2 3" key="1">
    <citation type="journal article" date="2014" name="Int. J. Syst. Evol. Microbiol.">
        <title>Complete genome sequence of Corynebacterium casei LMG S-19264T (=DSM 44701T), isolated from a smear-ripened cheese.</title>
        <authorList>
            <consortium name="US DOE Joint Genome Institute (JGI-PGF)"/>
            <person name="Walter F."/>
            <person name="Albersmeier A."/>
            <person name="Kalinowski J."/>
            <person name="Ruckert C."/>
        </authorList>
    </citation>
    <scope>NUCLEOTIDE SEQUENCE [LARGE SCALE GENOMIC DNA]</scope>
    <source>
        <strain evidence="2 3">CGMCC 1.15358</strain>
    </source>
</reference>
<evidence type="ECO:0000313" key="2">
    <source>
        <dbReference type="EMBL" id="GGD48532.1"/>
    </source>
</evidence>
<organism evidence="2 3">
    <name type="scientific">Croceicoccus pelagius</name>
    <dbReference type="NCBI Taxonomy" id="1703341"/>
    <lineage>
        <taxon>Bacteria</taxon>
        <taxon>Pseudomonadati</taxon>
        <taxon>Pseudomonadota</taxon>
        <taxon>Alphaproteobacteria</taxon>
        <taxon>Sphingomonadales</taxon>
        <taxon>Erythrobacteraceae</taxon>
        <taxon>Croceicoccus</taxon>
    </lineage>
</organism>
<dbReference type="Proteomes" id="UP000598997">
    <property type="component" value="Unassembled WGS sequence"/>
</dbReference>
<sequence length="69" mass="7295">MKLVGEEVHVSTGEARGGDTPHVMRYVLLFSILLAILVLSAVWIIGAWRSAPADGLTVTAEQHALGGGR</sequence>
<evidence type="ECO:0000313" key="3">
    <source>
        <dbReference type="Proteomes" id="UP000598997"/>
    </source>
</evidence>